<dbReference type="GO" id="GO:0000160">
    <property type="term" value="P:phosphorelay signal transduction system"/>
    <property type="evidence" value="ECO:0007669"/>
    <property type="project" value="InterPro"/>
</dbReference>
<sequence>MAGKHSAAGRGTGSEGSRPPPPIGPALVVEDDPIVAMSLVDTLRECGADPVETCPNTECARIMLERLSPAVLVLDSRLEDRDDGWALAELASLMGPHAPQVIFATASPERIPPHIALLGTVLGKPFAPHDLIAALAPRRHESLLGRLRGALGGDA</sequence>
<evidence type="ECO:0000259" key="3">
    <source>
        <dbReference type="PROSITE" id="PS50110"/>
    </source>
</evidence>
<dbReference type="SUPFAM" id="SSF52172">
    <property type="entry name" value="CheY-like"/>
    <property type="match status" value="1"/>
</dbReference>
<evidence type="ECO:0000313" key="5">
    <source>
        <dbReference type="Proteomes" id="UP000566813"/>
    </source>
</evidence>
<feature type="region of interest" description="Disordered" evidence="2">
    <location>
        <begin position="1"/>
        <end position="26"/>
    </location>
</feature>
<evidence type="ECO:0000313" key="4">
    <source>
        <dbReference type="EMBL" id="MBC2664323.1"/>
    </source>
</evidence>
<comment type="caution">
    <text evidence="4">The sequence shown here is derived from an EMBL/GenBank/DDBJ whole genome shotgun (WGS) entry which is preliminary data.</text>
</comment>
<dbReference type="Proteomes" id="UP000566813">
    <property type="component" value="Unassembled WGS sequence"/>
</dbReference>
<evidence type="ECO:0000256" key="2">
    <source>
        <dbReference type="SAM" id="MobiDB-lite"/>
    </source>
</evidence>
<feature type="modified residue" description="4-aspartylphosphate" evidence="1">
    <location>
        <position position="75"/>
    </location>
</feature>
<dbReference type="AlphaFoldDB" id="A0A7X1FP13"/>
<gene>
    <name evidence="4" type="ORF">H7F51_02195</name>
</gene>
<dbReference type="RefSeq" id="WP_185662588.1">
    <property type="nucleotide sequence ID" value="NZ_JACLAW010000002.1"/>
</dbReference>
<dbReference type="PROSITE" id="PS50110">
    <property type="entry name" value="RESPONSE_REGULATORY"/>
    <property type="match status" value="1"/>
</dbReference>
<keyword evidence="5" id="KW-1185">Reference proteome</keyword>
<organism evidence="4 5">
    <name type="scientific">Novosphingobium flavum</name>
    <dbReference type="NCBI Taxonomy" id="1778672"/>
    <lineage>
        <taxon>Bacteria</taxon>
        <taxon>Pseudomonadati</taxon>
        <taxon>Pseudomonadota</taxon>
        <taxon>Alphaproteobacteria</taxon>
        <taxon>Sphingomonadales</taxon>
        <taxon>Sphingomonadaceae</taxon>
        <taxon>Novosphingobium</taxon>
    </lineage>
</organism>
<dbReference type="Gene3D" id="3.40.50.2300">
    <property type="match status" value="1"/>
</dbReference>
<dbReference type="CDD" id="cd00156">
    <property type="entry name" value="REC"/>
    <property type="match status" value="1"/>
</dbReference>
<name>A0A7X1FP13_9SPHN</name>
<reference evidence="4 5" key="1">
    <citation type="submission" date="2020-08" db="EMBL/GenBank/DDBJ databases">
        <title>The genome sequence of type strain Novosphingobium flavum NBRC 111647.</title>
        <authorList>
            <person name="Liu Y."/>
        </authorList>
    </citation>
    <scope>NUCLEOTIDE SEQUENCE [LARGE SCALE GENOMIC DNA]</scope>
    <source>
        <strain evidence="4 5">NBRC 111647</strain>
    </source>
</reference>
<accession>A0A7X1FP13</accession>
<protein>
    <submittedName>
        <fullName evidence="4">Response regulator</fullName>
    </submittedName>
</protein>
<dbReference type="InterPro" id="IPR001789">
    <property type="entry name" value="Sig_transdc_resp-reg_receiver"/>
</dbReference>
<dbReference type="InterPro" id="IPR011006">
    <property type="entry name" value="CheY-like_superfamily"/>
</dbReference>
<dbReference type="Pfam" id="PF00072">
    <property type="entry name" value="Response_reg"/>
    <property type="match status" value="1"/>
</dbReference>
<dbReference type="EMBL" id="JACLAW010000002">
    <property type="protein sequence ID" value="MBC2664323.1"/>
    <property type="molecule type" value="Genomic_DNA"/>
</dbReference>
<proteinExistence type="predicted"/>
<keyword evidence="1" id="KW-0597">Phosphoprotein</keyword>
<dbReference type="SMART" id="SM00448">
    <property type="entry name" value="REC"/>
    <property type="match status" value="1"/>
</dbReference>
<evidence type="ECO:0000256" key="1">
    <source>
        <dbReference type="PROSITE-ProRule" id="PRU00169"/>
    </source>
</evidence>
<feature type="domain" description="Response regulatory" evidence="3">
    <location>
        <begin position="25"/>
        <end position="139"/>
    </location>
</feature>